<dbReference type="PANTHER" id="PTHR33116:SF80">
    <property type="entry name" value="REVERSE TRANSCRIPTASE ZINC-BINDING DOMAIN-CONTAINING PROTEIN"/>
    <property type="match status" value="1"/>
</dbReference>
<name>A0A6P8DI31_PUNGR</name>
<organism evidence="3 4">
    <name type="scientific">Punica granatum</name>
    <name type="common">Pomegranate</name>
    <dbReference type="NCBI Taxonomy" id="22663"/>
    <lineage>
        <taxon>Eukaryota</taxon>
        <taxon>Viridiplantae</taxon>
        <taxon>Streptophyta</taxon>
        <taxon>Embryophyta</taxon>
        <taxon>Tracheophyta</taxon>
        <taxon>Spermatophyta</taxon>
        <taxon>Magnoliopsida</taxon>
        <taxon>eudicotyledons</taxon>
        <taxon>Gunneridae</taxon>
        <taxon>Pentapetalae</taxon>
        <taxon>rosids</taxon>
        <taxon>malvids</taxon>
        <taxon>Myrtales</taxon>
        <taxon>Lythraceae</taxon>
        <taxon>Punica</taxon>
    </lineage>
</organism>
<dbReference type="OrthoDB" id="1751077at2759"/>
<reference evidence="4" key="2">
    <citation type="submission" date="2025-08" db="UniProtKB">
        <authorList>
            <consortium name="RefSeq"/>
        </authorList>
    </citation>
    <scope>IDENTIFICATION</scope>
    <source>
        <tissue evidence="4">Leaf</tissue>
    </source>
</reference>
<feature type="transmembrane region" description="Helical" evidence="1">
    <location>
        <begin position="129"/>
        <end position="149"/>
    </location>
</feature>
<dbReference type="Proteomes" id="UP000515151">
    <property type="component" value="Chromosome 5"/>
</dbReference>
<keyword evidence="1" id="KW-0812">Transmembrane</keyword>
<evidence type="ECO:0000313" key="3">
    <source>
        <dbReference type="Proteomes" id="UP000515151"/>
    </source>
</evidence>
<keyword evidence="1" id="KW-0472">Membrane</keyword>
<evidence type="ECO:0000256" key="1">
    <source>
        <dbReference type="SAM" id="Phobius"/>
    </source>
</evidence>
<protein>
    <submittedName>
        <fullName evidence="4">Uncharacterized protein LOC116207368</fullName>
    </submittedName>
</protein>
<keyword evidence="3" id="KW-1185">Reference proteome</keyword>
<reference evidence="3" key="1">
    <citation type="journal article" date="2020" name="Plant Biotechnol. J.">
        <title>The pomegranate (Punica granatum L.) draft genome dissects genetic divergence between soft- and hard-seeded cultivars.</title>
        <authorList>
            <person name="Luo X."/>
            <person name="Li H."/>
            <person name="Wu Z."/>
            <person name="Yao W."/>
            <person name="Zhao P."/>
            <person name="Cao D."/>
            <person name="Yu H."/>
            <person name="Li K."/>
            <person name="Poudel K."/>
            <person name="Zhao D."/>
            <person name="Zhang F."/>
            <person name="Xia X."/>
            <person name="Chen L."/>
            <person name="Wang Q."/>
            <person name="Jing D."/>
            <person name="Cao S."/>
        </authorList>
    </citation>
    <scope>NUCLEOTIDE SEQUENCE [LARGE SCALE GENOMIC DNA]</scope>
    <source>
        <strain evidence="3">cv. Tunisia</strain>
    </source>
</reference>
<dbReference type="InterPro" id="IPR000477">
    <property type="entry name" value="RT_dom"/>
</dbReference>
<feature type="domain" description="Reverse transcriptase" evidence="2">
    <location>
        <begin position="1"/>
        <end position="100"/>
    </location>
</feature>
<dbReference type="RefSeq" id="XP_031396135.1">
    <property type="nucleotide sequence ID" value="XM_031540275.1"/>
</dbReference>
<proteinExistence type="predicted"/>
<dbReference type="AlphaFoldDB" id="A0A6P8DI31"/>
<dbReference type="PROSITE" id="PS50878">
    <property type="entry name" value="RT_POL"/>
    <property type="match status" value="1"/>
</dbReference>
<dbReference type="Pfam" id="PF00078">
    <property type="entry name" value="RVT_1"/>
    <property type="match status" value="1"/>
</dbReference>
<evidence type="ECO:0000259" key="2">
    <source>
        <dbReference type="PROSITE" id="PS50878"/>
    </source>
</evidence>
<sequence>MLNKAAVSGRLSYHPYCAKVQLTHLGFADDVIIFLKGEERSFRAVLRVFEEFFQYLGLKLNSSKTEVYFAGMSQKDVSDMLKISSLRLGTLPVKYLGVPLVPGRLTDKECKPLIEKIFRRINSWRLKNLSFAGILQLVSSVIYSLVNFWCRAFILPKKVIIEVERKCKAYLWKGTDSDARGARDDWDTVCFPKKEGTWNVLRHKREKVEWYKFVWIHPFCTTLDRVL</sequence>
<dbReference type="PANTHER" id="PTHR33116">
    <property type="entry name" value="REVERSE TRANSCRIPTASE ZINC-BINDING DOMAIN-CONTAINING PROTEIN-RELATED-RELATED"/>
    <property type="match status" value="1"/>
</dbReference>
<evidence type="ECO:0000313" key="4">
    <source>
        <dbReference type="RefSeq" id="XP_031396135.1"/>
    </source>
</evidence>
<keyword evidence="1" id="KW-1133">Transmembrane helix</keyword>
<dbReference type="GeneID" id="116207368"/>
<accession>A0A6P8DI31</accession>
<gene>
    <name evidence="4" type="primary">LOC116207368</name>
</gene>